<dbReference type="AlphaFoldDB" id="A0A0L6CMA8"/>
<evidence type="ECO:0000313" key="7">
    <source>
        <dbReference type="Proteomes" id="UP000037397"/>
    </source>
</evidence>
<feature type="region of interest" description="Disordered" evidence="4">
    <location>
        <begin position="102"/>
        <end position="121"/>
    </location>
</feature>
<dbReference type="GO" id="GO:0003677">
    <property type="term" value="F:DNA binding"/>
    <property type="evidence" value="ECO:0007669"/>
    <property type="project" value="UniProtKB-KW"/>
</dbReference>
<dbReference type="InterPro" id="IPR036390">
    <property type="entry name" value="WH_DNA-bd_sf"/>
</dbReference>
<reference evidence="7" key="1">
    <citation type="submission" date="2015-03" db="EMBL/GenBank/DDBJ databases">
        <title>Luteipulveratus halotolerans sp. nov., a novel actinobacterium (Dermacoccaceae) from Sarawak, Malaysia.</title>
        <authorList>
            <person name="Juboi H."/>
            <person name="Basik A."/>
            <person name="Shamsul S.S."/>
            <person name="Arnold P."/>
            <person name="Schmitt E.K."/>
            <person name="Sanglier J.-J."/>
            <person name="Yeo T."/>
        </authorList>
    </citation>
    <scope>NUCLEOTIDE SEQUENCE [LARGE SCALE GENOMIC DNA]</scope>
    <source>
        <strain evidence="7">C296001</strain>
    </source>
</reference>
<dbReference type="PANTHER" id="PTHR33154">
    <property type="entry name" value="TRANSCRIPTIONAL REGULATOR, ARSR FAMILY"/>
    <property type="match status" value="1"/>
</dbReference>
<evidence type="ECO:0000259" key="5">
    <source>
        <dbReference type="PROSITE" id="PS50987"/>
    </source>
</evidence>
<evidence type="ECO:0000256" key="3">
    <source>
        <dbReference type="ARBA" id="ARBA00023163"/>
    </source>
</evidence>
<gene>
    <name evidence="6" type="ORF">VV01_20240</name>
</gene>
<dbReference type="Proteomes" id="UP000037397">
    <property type="component" value="Unassembled WGS sequence"/>
</dbReference>
<evidence type="ECO:0000256" key="1">
    <source>
        <dbReference type="ARBA" id="ARBA00023015"/>
    </source>
</evidence>
<dbReference type="InterPro" id="IPR051081">
    <property type="entry name" value="HTH_MetalResp_TranReg"/>
</dbReference>
<dbReference type="InterPro" id="IPR001845">
    <property type="entry name" value="HTH_ArsR_DNA-bd_dom"/>
</dbReference>
<feature type="domain" description="HTH arsR-type" evidence="5">
    <location>
        <begin position="1"/>
        <end position="90"/>
    </location>
</feature>
<organism evidence="6 7">
    <name type="scientific">Luteipulveratus halotolerans</name>
    <dbReference type="NCBI Taxonomy" id="1631356"/>
    <lineage>
        <taxon>Bacteria</taxon>
        <taxon>Bacillati</taxon>
        <taxon>Actinomycetota</taxon>
        <taxon>Actinomycetes</taxon>
        <taxon>Micrococcales</taxon>
        <taxon>Dermacoccaceae</taxon>
        <taxon>Luteipulveratus</taxon>
    </lineage>
</organism>
<dbReference type="PATRIC" id="fig|1631356.3.peg.4066"/>
<keyword evidence="2" id="KW-0238">DNA-binding</keyword>
<evidence type="ECO:0000256" key="4">
    <source>
        <dbReference type="SAM" id="MobiDB-lite"/>
    </source>
</evidence>
<sequence>MDVFAAIADDVRRRIVVLLAQSPRTAGALAEQFPDISRPAVSRHLRVLRESGLVRAELVGRERRYELATEPLAEVDRWLALARGQAWEQRLDAFETEVRRTVRDRRTARPATQTTDTRSTG</sequence>
<comment type="caution">
    <text evidence="6">The sequence shown here is derived from an EMBL/GenBank/DDBJ whole genome shotgun (WGS) entry which is preliminary data.</text>
</comment>
<dbReference type="SUPFAM" id="SSF46785">
    <property type="entry name" value="Winged helix' DNA-binding domain"/>
    <property type="match status" value="1"/>
</dbReference>
<dbReference type="OrthoDB" id="3628603at2"/>
<keyword evidence="7" id="KW-1185">Reference proteome</keyword>
<dbReference type="EMBL" id="LAIR01000002">
    <property type="protein sequence ID" value="KNX38931.1"/>
    <property type="molecule type" value="Genomic_DNA"/>
</dbReference>
<dbReference type="PROSITE" id="PS50987">
    <property type="entry name" value="HTH_ARSR_2"/>
    <property type="match status" value="1"/>
</dbReference>
<dbReference type="RefSeq" id="WP_050671466.1">
    <property type="nucleotide sequence ID" value="NZ_LAIR01000002.1"/>
</dbReference>
<dbReference type="PRINTS" id="PR00778">
    <property type="entry name" value="HTHARSR"/>
</dbReference>
<evidence type="ECO:0000313" key="6">
    <source>
        <dbReference type="EMBL" id="KNX38931.1"/>
    </source>
</evidence>
<dbReference type="STRING" id="1631356.VV01_20240"/>
<name>A0A0L6CMA8_9MICO</name>
<dbReference type="InterPro" id="IPR036388">
    <property type="entry name" value="WH-like_DNA-bd_sf"/>
</dbReference>
<dbReference type="SMART" id="SM00418">
    <property type="entry name" value="HTH_ARSR"/>
    <property type="match status" value="1"/>
</dbReference>
<protein>
    <submittedName>
        <fullName evidence="6">ArsR family transcriptional regulator</fullName>
    </submittedName>
</protein>
<dbReference type="Pfam" id="PF12840">
    <property type="entry name" value="HTH_20"/>
    <property type="match status" value="1"/>
</dbReference>
<keyword evidence="3" id="KW-0804">Transcription</keyword>
<accession>A0A0L6CMA8</accession>
<dbReference type="CDD" id="cd00090">
    <property type="entry name" value="HTH_ARSR"/>
    <property type="match status" value="1"/>
</dbReference>
<dbReference type="InterPro" id="IPR011991">
    <property type="entry name" value="ArsR-like_HTH"/>
</dbReference>
<keyword evidence="1" id="KW-0805">Transcription regulation</keyword>
<proteinExistence type="predicted"/>
<dbReference type="PANTHER" id="PTHR33154:SF33">
    <property type="entry name" value="TRANSCRIPTIONAL REPRESSOR SDPR"/>
    <property type="match status" value="1"/>
</dbReference>
<dbReference type="Gene3D" id="1.10.10.10">
    <property type="entry name" value="Winged helix-like DNA-binding domain superfamily/Winged helix DNA-binding domain"/>
    <property type="match status" value="1"/>
</dbReference>
<dbReference type="NCBIfam" id="NF033788">
    <property type="entry name" value="HTH_metalloreg"/>
    <property type="match status" value="1"/>
</dbReference>
<dbReference type="GO" id="GO:0003700">
    <property type="term" value="F:DNA-binding transcription factor activity"/>
    <property type="evidence" value="ECO:0007669"/>
    <property type="project" value="InterPro"/>
</dbReference>
<evidence type="ECO:0000256" key="2">
    <source>
        <dbReference type="ARBA" id="ARBA00023125"/>
    </source>
</evidence>